<accession>A0A2U3K1F8</accession>
<dbReference type="EMBL" id="OMOF01000026">
    <property type="protein sequence ID" value="SPF33380.1"/>
    <property type="molecule type" value="Genomic_DNA"/>
</dbReference>
<dbReference type="InterPro" id="IPR050535">
    <property type="entry name" value="DNA_Repair-Maintenance_Comp"/>
</dbReference>
<organism evidence="1 2">
    <name type="scientific">Candidatus Desulfosporosinus infrequens</name>
    <dbReference type="NCBI Taxonomy" id="2043169"/>
    <lineage>
        <taxon>Bacteria</taxon>
        <taxon>Bacillati</taxon>
        <taxon>Bacillota</taxon>
        <taxon>Clostridia</taxon>
        <taxon>Eubacteriales</taxon>
        <taxon>Desulfitobacteriaceae</taxon>
        <taxon>Desulfosporosinus</taxon>
    </lineage>
</organism>
<dbReference type="Gene3D" id="3.60.21.10">
    <property type="match status" value="1"/>
</dbReference>
<reference evidence="2" key="1">
    <citation type="submission" date="2018-02" db="EMBL/GenBank/DDBJ databases">
        <authorList>
            <person name="Hausmann B."/>
        </authorList>
    </citation>
    <scope>NUCLEOTIDE SEQUENCE [LARGE SCALE GENOMIC DNA]</scope>
    <source>
        <strain evidence="2">Peat soil MAG SbF1</strain>
    </source>
</reference>
<proteinExistence type="predicted"/>
<evidence type="ECO:0000313" key="2">
    <source>
        <dbReference type="Proteomes" id="UP000238916"/>
    </source>
</evidence>
<dbReference type="SUPFAM" id="SSF56300">
    <property type="entry name" value="Metallo-dependent phosphatases"/>
    <property type="match status" value="1"/>
</dbReference>
<dbReference type="InterPro" id="IPR029052">
    <property type="entry name" value="Metallo-depent_PP-like"/>
</dbReference>
<name>A0A2U3K1F8_9FIRM</name>
<dbReference type="PANTHER" id="PTHR30337:SF7">
    <property type="entry name" value="PHOSPHOESTERASE"/>
    <property type="match status" value="1"/>
</dbReference>
<dbReference type="Proteomes" id="UP000238916">
    <property type="component" value="Unassembled WGS sequence"/>
</dbReference>
<dbReference type="PANTHER" id="PTHR30337">
    <property type="entry name" value="COMPONENT OF ATP-DEPENDENT DSDNA EXONUCLEASE"/>
    <property type="match status" value="1"/>
</dbReference>
<dbReference type="AlphaFoldDB" id="A0A2U3K1F8"/>
<dbReference type="OrthoDB" id="9773856at2"/>
<protein>
    <submittedName>
        <fullName evidence="1">Uncharacterized protein</fullName>
    </submittedName>
</protein>
<gene>
    <name evidence="1" type="ORF">SBF1_1210030</name>
</gene>
<evidence type="ECO:0000313" key="1">
    <source>
        <dbReference type="EMBL" id="SPF33380.1"/>
    </source>
</evidence>
<sequence length="387" mass="43429">MASCVRILHCAGFRLDSPSWEGPEKWIAQRNQDLWQTFAAVLSLCRSEKVDFLFLVGNLFEQEYVRKETVERVAKSLAKLDETKIFIAPGERDPLVTTSAYRLAVWPSNVHVFSGGISSVKVSAQNVTVSGAGWTAYRQEGPFLDGFQTTRDGTIQFMLLHAEVDSVENTKGFISISPEQIAASGLNYLALGHLENWSGVQQEGETIWADCGSPEARSFRESGPHGVVLGKIGIESTQFEFRELGQRRYIEKTLEIRSDLIGLMAELLAETSTQERQKDLFRINLSGPLWEVEAAIPALQKLLADKFRYIEVLPLESQQTQFRQDVVKPVPLMPKTQDGYPTLPQIFVDKIEERLNGAESAEDREHWELVQKIGLAALGQGREDDEN</sequence>